<dbReference type="Proteomes" id="UP000828251">
    <property type="component" value="Unassembled WGS sequence"/>
</dbReference>
<comment type="caution">
    <text evidence="1">The sequence shown here is derived from an EMBL/GenBank/DDBJ whole genome shotgun (WGS) entry which is preliminary data.</text>
</comment>
<protein>
    <submittedName>
        <fullName evidence="1">Uncharacterized protein</fullName>
    </submittedName>
</protein>
<accession>A0A9D3URA0</accession>
<proteinExistence type="predicted"/>
<sequence length="127" mass="13714">MSKEDEEKTTKNQLMQGSFCKLKPHACSSKSSENVENGASLLMLIVGANVTLVSDVGTACSVEESLEESTSLSRENNEYMDVRSFMQNVRGGPSGITIGEGSTNSRKRKRTTFGIGNIILSSKDKST</sequence>
<reference evidence="1 2" key="1">
    <citation type="journal article" date="2021" name="Plant Biotechnol. J.">
        <title>Multi-omics assisted identification of the key and species-specific regulatory components of drought-tolerant mechanisms in Gossypium stocksii.</title>
        <authorList>
            <person name="Yu D."/>
            <person name="Ke L."/>
            <person name="Zhang D."/>
            <person name="Wu Y."/>
            <person name="Sun Y."/>
            <person name="Mei J."/>
            <person name="Sun J."/>
            <person name="Sun Y."/>
        </authorList>
    </citation>
    <scope>NUCLEOTIDE SEQUENCE [LARGE SCALE GENOMIC DNA]</scope>
    <source>
        <strain evidence="2">cv. E1</strain>
        <tissue evidence="1">Leaf</tissue>
    </source>
</reference>
<dbReference type="AlphaFoldDB" id="A0A9D3URA0"/>
<evidence type="ECO:0000313" key="1">
    <source>
        <dbReference type="EMBL" id="KAH1056013.1"/>
    </source>
</evidence>
<evidence type="ECO:0000313" key="2">
    <source>
        <dbReference type="Proteomes" id="UP000828251"/>
    </source>
</evidence>
<gene>
    <name evidence="1" type="ORF">J1N35_034078</name>
</gene>
<dbReference type="EMBL" id="JAIQCV010000010">
    <property type="protein sequence ID" value="KAH1056013.1"/>
    <property type="molecule type" value="Genomic_DNA"/>
</dbReference>
<name>A0A9D3URA0_9ROSI</name>
<keyword evidence="2" id="KW-1185">Reference proteome</keyword>
<organism evidence="1 2">
    <name type="scientific">Gossypium stocksii</name>
    <dbReference type="NCBI Taxonomy" id="47602"/>
    <lineage>
        <taxon>Eukaryota</taxon>
        <taxon>Viridiplantae</taxon>
        <taxon>Streptophyta</taxon>
        <taxon>Embryophyta</taxon>
        <taxon>Tracheophyta</taxon>
        <taxon>Spermatophyta</taxon>
        <taxon>Magnoliopsida</taxon>
        <taxon>eudicotyledons</taxon>
        <taxon>Gunneridae</taxon>
        <taxon>Pentapetalae</taxon>
        <taxon>rosids</taxon>
        <taxon>malvids</taxon>
        <taxon>Malvales</taxon>
        <taxon>Malvaceae</taxon>
        <taxon>Malvoideae</taxon>
        <taxon>Gossypium</taxon>
    </lineage>
</organism>